<dbReference type="Proteomes" id="UP000297720">
    <property type="component" value="Unassembled WGS sequence"/>
</dbReference>
<proteinExistence type="predicted"/>
<dbReference type="RefSeq" id="WP_134697205.1">
    <property type="nucleotide sequence ID" value="NZ_QORJ01000062.1"/>
</dbReference>
<accession>A0A5F0K4S3</accession>
<evidence type="ECO:0000313" key="5">
    <source>
        <dbReference type="Proteomes" id="UP000297914"/>
    </source>
</evidence>
<sequence length="240" mass="24776">MKWILGVMLALGLGGCNQLDDTLVRGSGPVIEQRHGLGQQVTRVEAAVPASIHLKAGEQRGIVIRGQEDLLPYLVLTERDDTLEMKVRDGYRFELSEPIDIDITLPRVEELALAGLARGDLSGFKGNELVLSVAGLGDIVADRLEVNRLEGNVAGAGSLALGQGSAREIELNVAGAGGVSGEGFEGGEVEVNIAGSGDVKVRASGQLKIGIAGAGSVGYWGDPALTSEIAGSGRVSRLGG</sequence>
<protein>
    <submittedName>
        <fullName evidence="3">DUF2807 domain-containing protein</fullName>
    </submittedName>
</protein>
<evidence type="ECO:0000313" key="4">
    <source>
        <dbReference type="Proteomes" id="UP000297720"/>
    </source>
</evidence>
<dbReference type="Pfam" id="PF10988">
    <property type="entry name" value="DUF2807"/>
    <property type="match status" value="1"/>
</dbReference>
<name>A0A5F0K4S3_9GAMM</name>
<dbReference type="PANTHER" id="PTHR39200">
    <property type="entry name" value="HYPOTHETICAL EXPORTED PROTEIN"/>
    <property type="match status" value="1"/>
</dbReference>
<organism evidence="3 5">
    <name type="scientific">Aeromonas taiwanensis</name>
    <dbReference type="NCBI Taxonomy" id="633417"/>
    <lineage>
        <taxon>Bacteria</taxon>
        <taxon>Pseudomonadati</taxon>
        <taxon>Pseudomonadota</taxon>
        <taxon>Gammaproteobacteria</taxon>
        <taxon>Aeromonadales</taxon>
        <taxon>Aeromonadaceae</taxon>
        <taxon>Aeromonas</taxon>
    </lineage>
</organism>
<dbReference type="Gene3D" id="2.160.20.120">
    <property type="match status" value="1"/>
</dbReference>
<dbReference type="OrthoDB" id="5585143at2"/>
<keyword evidence="4" id="KW-1185">Reference proteome</keyword>
<dbReference type="InterPro" id="IPR021255">
    <property type="entry name" value="DUF2807"/>
</dbReference>
<gene>
    <name evidence="2" type="ORF">DRM93_20595</name>
    <name evidence="3" type="ORF">DRM94_20595</name>
</gene>
<dbReference type="EMBL" id="QORL01000064">
    <property type="protein sequence ID" value="TFF71118.1"/>
    <property type="molecule type" value="Genomic_DNA"/>
</dbReference>
<dbReference type="PANTHER" id="PTHR39200:SF1">
    <property type="entry name" value="AUTO-TRANSPORTER ADHESIN HEAD GIN DOMAIN-CONTAINING PROTEIN-RELATED"/>
    <property type="match status" value="1"/>
</dbReference>
<comment type="caution">
    <text evidence="3">The sequence shown here is derived from an EMBL/GenBank/DDBJ whole genome shotgun (WGS) entry which is preliminary data.</text>
</comment>
<evidence type="ECO:0000313" key="3">
    <source>
        <dbReference type="EMBL" id="TFF73969.1"/>
    </source>
</evidence>
<dbReference type="EMBL" id="QORK01000064">
    <property type="protein sequence ID" value="TFF73969.1"/>
    <property type="molecule type" value="Genomic_DNA"/>
</dbReference>
<dbReference type="PROSITE" id="PS51257">
    <property type="entry name" value="PROKAR_LIPOPROTEIN"/>
    <property type="match status" value="1"/>
</dbReference>
<evidence type="ECO:0000313" key="2">
    <source>
        <dbReference type="EMBL" id="TFF71118.1"/>
    </source>
</evidence>
<dbReference type="AlphaFoldDB" id="A0A5F0K4S3"/>
<feature type="domain" description="Putative auto-transporter adhesin head GIN" evidence="1">
    <location>
        <begin position="43"/>
        <end position="223"/>
    </location>
</feature>
<reference evidence="3 5" key="1">
    <citation type="submission" date="2018-06" db="EMBL/GenBank/DDBJ databases">
        <title>Occurrence of a novel blaKPC-2- and qnrS2- harbouring IncP6 plasmid from Aeromonas taiwanensis isolates recovered from the river sediments.</title>
        <authorList>
            <person name="Zheng B."/>
            <person name="Yu X."/>
            <person name="Xiao Y."/>
        </authorList>
    </citation>
    <scope>NUCLEOTIDE SEQUENCE [LARGE SCALE GENOMIC DNA]</scope>
    <source>
        <strain evidence="2 4">1713</strain>
        <strain evidence="3 5">198</strain>
    </source>
</reference>
<dbReference type="Proteomes" id="UP000297914">
    <property type="component" value="Unassembled WGS sequence"/>
</dbReference>
<evidence type="ECO:0000259" key="1">
    <source>
        <dbReference type="Pfam" id="PF10988"/>
    </source>
</evidence>